<evidence type="ECO:0000259" key="5">
    <source>
        <dbReference type="Pfam" id="PF00082"/>
    </source>
</evidence>
<keyword evidence="2" id="KW-0378">Hydrolase</keyword>
<dbReference type="KEGG" id="swo:Swol_2253"/>
<protein>
    <submittedName>
        <fullName evidence="6">Subtilisin-like serine protease</fullName>
    </submittedName>
</protein>
<evidence type="ECO:0000256" key="1">
    <source>
        <dbReference type="ARBA" id="ARBA00022670"/>
    </source>
</evidence>
<sequence length="823" mass="93177">MPVEKYRHIFLENGPEAQGFTTPPKVVNKDPSLKKDADTHSADLTRQFGEAWRQAEGEQANIHRDRNGIYIEFKSDPGAELVTKSLEDLRSKKVRLLNVREDLEDDQKVTYATVYVSHDKQNHFLDKIEAYAKESKHIDLINSIAEIRKALLIQSFWTDSPELVPKDSKEWCEVWLSSDNPDILAEFEHILTEVNIKSATGFIRFPERMVKLILANRQDLELLTREYDYIAEYRRAKETASFWVSMPKREQADWLRDLQRRLEVVDDAGLSVCILDTGINNGHPLLSPVLRDEDCLTVEPHWGEDDHDGHGTLMGGIVTFGNLEECLVSEQTIKIPHRLESVKILPRPPHTNSPELWGHITAQAVSKAEIQAPHRIRICCLAIAATDTRDRGRPSSWSGQIDNLASGAHEEDNVKRLFIVCVGNITDLQLALDYPNAQLTDSVHDPAQSWNTLTVGAFTELDDIIDPTLEDYLPVARSGQLSPFTTTSITWDNKWPNKPDIVMEGGNLSHDGQGNYDESYDLSLLSTFYDPTRTYFAFHNMTSAATAKAAWLAAQIYSLYPHSWPETVRALMVHSAEWTDQLKLQFLLDETKGSYAKLLRICGYGIPNLDRALYSASNSLTLISEAEIQPYEKKDDNSGYRTKEMHLYDLPWPKEALESLPDNTEVRMRVTLSYFVEPGPGEIGWKDRYRYASYGLRFDVKSPTEDIDQFIRRINAAVRTEEAGHPGTQSAAEHWLIGSTGRDKGSIHSDIWQGTARELAESGVIAIFPIIGWWRERAHLGRVSKRARYSLIVSITTSAEDVDIYTPVANMVGITIPVTVEAF</sequence>
<gene>
    <name evidence="6" type="ordered locus">Swol_2253</name>
</gene>
<evidence type="ECO:0000313" key="7">
    <source>
        <dbReference type="Proteomes" id="UP000001968"/>
    </source>
</evidence>
<evidence type="ECO:0000313" key="6">
    <source>
        <dbReference type="EMBL" id="ABI69544.1"/>
    </source>
</evidence>
<keyword evidence="3" id="KW-0720">Serine protease</keyword>
<dbReference type="eggNOG" id="COG1404">
    <property type="taxonomic scope" value="Bacteria"/>
</dbReference>
<dbReference type="GO" id="GO:0006508">
    <property type="term" value="P:proteolysis"/>
    <property type="evidence" value="ECO:0007669"/>
    <property type="project" value="UniProtKB-KW"/>
</dbReference>
<dbReference type="Proteomes" id="UP000001968">
    <property type="component" value="Chromosome"/>
</dbReference>
<keyword evidence="7" id="KW-1185">Reference proteome</keyword>
<dbReference type="Pfam" id="PF00082">
    <property type="entry name" value="Peptidase_S8"/>
    <property type="match status" value="1"/>
</dbReference>
<dbReference type="InterPro" id="IPR000209">
    <property type="entry name" value="Peptidase_S8/S53_dom"/>
</dbReference>
<dbReference type="InterPro" id="IPR015500">
    <property type="entry name" value="Peptidase_S8_subtilisin-rel"/>
</dbReference>
<evidence type="ECO:0000256" key="2">
    <source>
        <dbReference type="ARBA" id="ARBA00022801"/>
    </source>
</evidence>
<feature type="compositionally biased region" description="Basic and acidic residues" evidence="4">
    <location>
        <begin position="27"/>
        <end position="40"/>
    </location>
</feature>
<dbReference type="HOGENOM" id="CLU_017730_1_0_9"/>
<dbReference type="PRINTS" id="PR00723">
    <property type="entry name" value="SUBTILISIN"/>
</dbReference>
<keyword evidence="1 6" id="KW-0645">Protease</keyword>
<dbReference type="AlphaFoldDB" id="Q0AUR0"/>
<dbReference type="CDD" id="cd04847">
    <property type="entry name" value="Peptidases_S8_Subtilisin_like_2"/>
    <property type="match status" value="1"/>
</dbReference>
<dbReference type="InterPro" id="IPR036852">
    <property type="entry name" value="Peptidase_S8/S53_dom_sf"/>
</dbReference>
<evidence type="ECO:0000256" key="4">
    <source>
        <dbReference type="SAM" id="MobiDB-lite"/>
    </source>
</evidence>
<reference evidence="7" key="1">
    <citation type="journal article" date="2010" name="Environ. Microbiol.">
        <title>The genome of Syntrophomonas wolfei: new insights into syntrophic metabolism and biohydrogen production.</title>
        <authorList>
            <person name="Sieber J.R."/>
            <person name="Sims D.R."/>
            <person name="Han C."/>
            <person name="Kim E."/>
            <person name="Lykidis A."/>
            <person name="Lapidus A.L."/>
            <person name="McDonnald E."/>
            <person name="Rohlin L."/>
            <person name="Culley D.E."/>
            <person name="Gunsalus R."/>
            <person name="McInerney M.J."/>
        </authorList>
    </citation>
    <scope>NUCLEOTIDE SEQUENCE [LARGE SCALE GENOMIC DNA]</scope>
    <source>
        <strain evidence="7">DSM 2245B / Goettingen</strain>
    </source>
</reference>
<name>Q0AUR0_SYNWW</name>
<dbReference type="GO" id="GO:0004252">
    <property type="term" value="F:serine-type endopeptidase activity"/>
    <property type="evidence" value="ECO:0007669"/>
    <property type="project" value="InterPro"/>
</dbReference>
<feature type="region of interest" description="Disordered" evidence="4">
    <location>
        <begin position="14"/>
        <end position="40"/>
    </location>
</feature>
<organism evidence="6 7">
    <name type="scientific">Syntrophomonas wolfei subsp. wolfei (strain DSM 2245B / Goettingen)</name>
    <dbReference type="NCBI Taxonomy" id="335541"/>
    <lineage>
        <taxon>Bacteria</taxon>
        <taxon>Bacillati</taxon>
        <taxon>Bacillota</taxon>
        <taxon>Clostridia</taxon>
        <taxon>Eubacteriales</taxon>
        <taxon>Syntrophomonadaceae</taxon>
        <taxon>Syntrophomonas</taxon>
    </lineage>
</organism>
<evidence type="ECO:0000256" key="3">
    <source>
        <dbReference type="ARBA" id="ARBA00022825"/>
    </source>
</evidence>
<accession>Q0AUR0</accession>
<proteinExistence type="predicted"/>
<dbReference type="STRING" id="335541.Swol_2253"/>
<dbReference type="Gene3D" id="3.40.50.200">
    <property type="entry name" value="Peptidase S8/S53 domain"/>
    <property type="match status" value="1"/>
</dbReference>
<dbReference type="RefSeq" id="WP_011641628.1">
    <property type="nucleotide sequence ID" value="NC_008346.1"/>
</dbReference>
<feature type="domain" description="Peptidase S8/S53" evidence="5">
    <location>
        <begin position="268"/>
        <end position="605"/>
    </location>
</feature>
<dbReference type="OrthoDB" id="9759014at2"/>
<dbReference type="SUPFAM" id="SSF52743">
    <property type="entry name" value="Subtilisin-like"/>
    <property type="match status" value="1"/>
</dbReference>
<dbReference type="EMBL" id="CP000448">
    <property type="protein sequence ID" value="ABI69544.1"/>
    <property type="molecule type" value="Genomic_DNA"/>
</dbReference>
<dbReference type="InterPro" id="IPR034074">
    <property type="entry name" value="Y4bN_pept_dom"/>
</dbReference>